<proteinExistence type="inferred from homology"/>
<dbReference type="InterPro" id="IPR034660">
    <property type="entry name" value="DinB/YfiT-like"/>
</dbReference>
<gene>
    <name evidence="3" type="ORF">NDK47_00295</name>
</gene>
<dbReference type="Pfam" id="PF05163">
    <property type="entry name" value="DinB"/>
    <property type="match status" value="1"/>
</dbReference>
<dbReference type="SUPFAM" id="SSF109854">
    <property type="entry name" value="DinB/YfiT-like putative metalloenzymes"/>
    <property type="match status" value="1"/>
</dbReference>
<evidence type="ECO:0000313" key="3">
    <source>
        <dbReference type="EMBL" id="USG65857.1"/>
    </source>
</evidence>
<reference evidence="3" key="1">
    <citation type="submission" date="2022-06" db="EMBL/GenBank/DDBJ databases">
        <title>Genome sequencing of Brevibacillus sp. BB3-R1.</title>
        <authorList>
            <person name="Heo J."/>
            <person name="Lee D."/>
            <person name="Won M."/>
            <person name="Han B.-H."/>
            <person name="Hong S.-B."/>
            <person name="Kwon S.-W."/>
        </authorList>
    </citation>
    <scope>NUCLEOTIDE SEQUENCE</scope>
    <source>
        <strain evidence="3">BB3-R1</strain>
    </source>
</reference>
<keyword evidence="2" id="KW-0479">Metal-binding</keyword>
<protein>
    <submittedName>
        <fullName evidence="3">DinB family protein</fullName>
    </submittedName>
</protein>
<name>A0ABY4WFL1_9BACL</name>
<evidence type="ECO:0000313" key="4">
    <source>
        <dbReference type="Proteomes" id="UP001056500"/>
    </source>
</evidence>
<accession>A0ABY4WFL1</accession>
<dbReference type="Proteomes" id="UP001056500">
    <property type="component" value="Chromosome"/>
</dbReference>
<dbReference type="EMBL" id="CP098755">
    <property type="protein sequence ID" value="USG65857.1"/>
    <property type="molecule type" value="Genomic_DNA"/>
</dbReference>
<organism evidence="3 4">
    <name type="scientific">Brevibacillus ruminantium</name>
    <dbReference type="NCBI Taxonomy" id="2950604"/>
    <lineage>
        <taxon>Bacteria</taxon>
        <taxon>Bacillati</taxon>
        <taxon>Bacillota</taxon>
        <taxon>Bacilli</taxon>
        <taxon>Bacillales</taxon>
        <taxon>Paenibacillaceae</taxon>
        <taxon>Brevibacillus</taxon>
    </lineage>
</organism>
<dbReference type="InterPro" id="IPR007837">
    <property type="entry name" value="DinB"/>
</dbReference>
<dbReference type="Gene3D" id="1.20.120.450">
    <property type="entry name" value="dinb family like domain"/>
    <property type="match status" value="1"/>
</dbReference>
<comment type="similarity">
    <text evidence="1">Belongs to the DinB family.</text>
</comment>
<evidence type="ECO:0000256" key="1">
    <source>
        <dbReference type="ARBA" id="ARBA00008635"/>
    </source>
</evidence>
<sequence>MNATHEMKALLFEELDLIVRTTAGLVRRIPSDQWEYRPIEQMRTLRELVEHLVAVPSVDLLILQEKTEADIRQLEAKIAELPDQEALIEQMVTGTNDLKAYMEGLSDEDFLQKKTKPFYLEHGTVQAKWLIEIVTHAQHHRAQLFTYLKQLGHEVNMFDLY</sequence>
<keyword evidence="4" id="KW-1185">Reference proteome</keyword>
<dbReference type="RefSeq" id="WP_251872944.1">
    <property type="nucleotide sequence ID" value="NZ_CP098755.1"/>
</dbReference>
<evidence type="ECO:0000256" key="2">
    <source>
        <dbReference type="ARBA" id="ARBA00022723"/>
    </source>
</evidence>